<dbReference type="InterPro" id="IPR029865">
    <property type="entry name" value="KIAA0319-like"/>
</dbReference>
<dbReference type="FunFam" id="2.60.40.10:FF:000061">
    <property type="entry name" value="Dyslexia-associated protein KIAA0319 homolog"/>
    <property type="match status" value="2"/>
</dbReference>
<protein>
    <recommendedName>
        <fullName evidence="11">EGF-like domain-containing protein</fullName>
    </recommendedName>
</protein>
<name>A0AAW1D8H7_9HEMI</name>
<evidence type="ECO:0000256" key="8">
    <source>
        <dbReference type="SAM" id="MobiDB-lite"/>
    </source>
</evidence>
<feature type="compositionally biased region" description="Polar residues" evidence="8">
    <location>
        <begin position="962"/>
        <end position="971"/>
    </location>
</feature>
<evidence type="ECO:0000313" key="12">
    <source>
        <dbReference type="EMBL" id="KAK9507076.1"/>
    </source>
</evidence>
<keyword evidence="6 9" id="KW-0472">Membrane</keyword>
<evidence type="ECO:0000256" key="2">
    <source>
        <dbReference type="ARBA" id="ARBA00022475"/>
    </source>
</evidence>
<evidence type="ECO:0000256" key="7">
    <source>
        <dbReference type="ARBA" id="ARBA00023180"/>
    </source>
</evidence>
<evidence type="ECO:0000256" key="4">
    <source>
        <dbReference type="ARBA" id="ARBA00022737"/>
    </source>
</evidence>
<feature type="compositionally biased region" description="Basic residues" evidence="8">
    <location>
        <begin position="921"/>
        <end position="930"/>
    </location>
</feature>
<dbReference type="AlphaFoldDB" id="A0AAW1D8H7"/>
<reference evidence="12 13" key="1">
    <citation type="submission" date="2022-12" db="EMBL/GenBank/DDBJ databases">
        <title>Chromosome-level genome assembly of true bugs.</title>
        <authorList>
            <person name="Ma L."/>
            <person name="Li H."/>
        </authorList>
    </citation>
    <scope>NUCLEOTIDE SEQUENCE [LARGE SCALE GENOMIC DNA]</scope>
    <source>
        <strain evidence="12">Lab_2022b</strain>
    </source>
</reference>
<keyword evidence="3 9" id="KW-0812">Transmembrane</keyword>
<evidence type="ECO:0000256" key="5">
    <source>
        <dbReference type="ARBA" id="ARBA00022989"/>
    </source>
</evidence>
<feature type="chain" id="PRO_5043530781" description="EGF-like domain-containing protein" evidence="10">
    <location>
        <begin position="24"/>
        <end position="980"/>
    </location>
</feature>
<evidence type="ECO:0000313" key="13">
    <source>
        <dbReference type="Proteomes" id="UP001461498"/>
    </source>
</evidence>
<organism evidence="12 13">
    <name type="scientific">Rhynocoris fuscipes</name>
    <dbReference type="NCBI Taxonomy" id="488301"/>
    <lineage>
        <taxon>Eukaryota</taxon>
        <taxon>Metazoa</taxon>
        <taxon>Ecdysozoa</taxon>
        <taxon>Arthropoda</taxon>
        <taxon>Hexapoda</taxon>
        <taxon>Insecta</taxon>
        <taxon>Pterygota</taxon>
        <taxon>Neoptera</taxon>
        <taxon>Paraneoptera</taxon>
        <taxon>Hemiptera</taxon>
        <taxon>Heteroptera</taxon>
        <taxon>Panheteroptera</taxon>
        <taxon>Cimicomorpha</taxon>
        <taxon>Reduviidae</taxon>
        <taxon>Harpactorinae</taxon>
        <taxon>Harpactorini</taxon>
        <taxon>Rhynocoris</taxon>
    </lineage>
</organism>
<dbReference type="Pfam" id="PF22352">
    <property type="entry name" value="K319L-like_PKD"/>
    <property type="match status" value="5"/>
</dbReference>
<evidence type="ECO:0000256" key="3">
    <source>
        <dbReference type="ARBA" id="ARBA00022692"/>
    </source>
</evidence>
<keyword evidence="7" id="KW-0325">Glycoprotein</keyword>
<dbReference type="InterPro" id="IPR013783">
    <property type="entry name" value="Ig-like_fold"/>
</dbReference>
<evidence type="ECO:0000256" key="1">
    <source>
        <dbReference type="ARBA" id="ARBA00004236"/>
    </source>
</evidence>
<evidence type="ECO:0000256" key="10">
    <source>
        <dbReference type="SAM" id="SignalP"/>
    </source>
</evidence>
<dbReference type="Pfam" id="PF23620">
    <property type="entry name" value="KIAA0319"/>
    <property type="match status" value="1"/>
</dbReference>
<dbReference type="SUPFAM" id="SSF49299">
    <property type="entry name" value="PKD domain"/>
    <property type="match status" value="4"/>
</dbReference>
<dbReference type="InterPro" id="IPR013980">
    <property type="entry name" value="MANSC_dom"/>
</dbReference>
<dbReference type="CDD" id="cd00146">
    <property type="entry name" value="PKD"/>
    <property type="match status" value="2"/>
</dbReference>
<keyword evidence="10" id="KW-0732">Signal</keyword>
<keyword evidence="5 9" id="KW-1133">Transmembrane helix</keyword>
<feature type="signal peptide" evidence="10">
    <location>
        <begin position="1"/>
        <end position="23"/>
    </location>
</feature>
<keyword evidence="13" id="KW-1185">Reference proteome</keyword>
<feature type="region of interest" description="Disordered" evidence="8">
    <location>
        <begin position="918"/>
        <end position="980"/>
    </location>
</feature>
<dbReference type="EMBL" id="JAPXFL010000005">
    <property type="protein sequence ID" value="KAK9507076.1"/>
    <property type="molecule type" value="Genomic_DNA"/>
</dbReference>
<dbReference type="FunFam" id="2.60.40.10:FF:001655">
    <property type="entry name" value="Blast:Dyslexia-associated protein KIAA0319"/>
    <property type="match status" value="1"/>
</dbReference>
<proteinExistence type="predicted"/>
<gene>
    <name evidence="12" type="ORF">O3M35_008896</name>
</gene>
<dbReference type="InterPro" id="IPR022409">
    <property type="entry name" value="PKD/Chitinase_dom"/>
</dbReference>
<dbReference type="Proteomes" id="UP001461498">
    <property type="component" value="Unassembled WGS sequence"/>
</dbReference>
<dbReference type="InterPro" id="IPR035986">
    <property type="entry name" value="PKD_dom_sf"/>
</dbReference>
<keyword evidence="2" id="KW-1003">Cell membrane</keyword>
<dbReference type="PANTHER" id="PTHR46182:SF2">
    <property type="entry name" value="FI19480P1"/>
    <property type="match status" value="1"/>
</dbReference>
<dbReference type="PANTHER" id="PTHR46182">
    <property type="entry name" value="FI19480P1"/>
    <property type="match status" value="1"/>
</dbReference>
<dbReference type="GO" id="GO:0001764">
    <property type="term" value="P:neuron migration"/>
    <property type="evidence" value="ECO:0007669"/>
    <property type="project" value="TreeGrafter"/>
</dbReference>
<evidence type="ECO:0000256" key="9">
    <source>
        <dbReference type="SAM" id="Phobius"/>
    </source>
</evidence>
<dbReference type="PROSITE" id="PS01186">
    <property type="entry name" value="EGF_2"/>
    <property type="match status" value="1"/>
</dbReference>
<dbReference type="SMART" id="SM00089">
    <property type="entry name" value="PKD"/>
    <property type="match status" value="5"/>
</dbReference>
<accession>A0AAW1D8H7</accession>
<keyword evidence="4" id="KW-0677">Repeat</keyword>
<dbReference type="InterPro" id="IPR000742">
    <property type="entry name" value="EGF"/>
</dbReference>
<dbReference type="GO" id="GO:0031410">
    <property type="term" value="C:cytoplasmic vesicle"/>
    <property type="evidence" value="ECO:0007669"/>
    <property type="project" value="TreeGrafter"/>
</dbReference>
<feature type="transmembrane region" description="Helical" evidence="9">
    <location>
        <begin position="864"/>
        <end position="889"/>
    </location>
</feature>
<dbReference type="Gene3D" id="2.60.40.10">
    <property type="entry name" value="Immunoglobulins"/>
    <property type="match status" value="5"/>
</dbReference>
<comment type="caution">
    <text evidence="12">The sequence shown here is derived from an EMBL/GenBank/DDBJ whole genome shotgun (WGS) entry which is preliminary data.</text>
</comment>
<dbReference type="FunFam" id="2.60.40.10:FF:000257">
    <property type="entry name" value="Dyslexia-associated protein KIAA0319-like"/>
    <property type="match status" value="1"/>
</dbReference>
<comment type="subcellular location">
    <subcellularLocation>
        <location evidence="1">Cell membrane</location>
    </subcellularLocation>
</comment>
<feature type="domain" description="EGF-like" evidence="11">
    <location>
        <begin position="177"/>
        <end position="191"/>
    </location>
</feature>
<evidence type="ECO:0000259" key="11">
    <source>
        <dbReference type="PROSITE" id="PS01186"/>
    </source>
</evidence>
<dbReference type="InterPro" id="IPR056502">
    <property type="entry name" value="KIAA0319-like_C"/>
</dbReference>
<dbReference type="GO" id="GO:0005886">
    <property type="term" value="C:plasma membrane"/>
    <property type="evidence" value="ECO:0007669"/>
    <property type="project" value="UniProtKB-SubCell"/>
</dbReference>
<evidence type="ECO:0000256" key="6">
    <source>
        <dbReference type="ARBA" id="ARBA00023136"/>
    </source>
</evidence>
<dbReference type="Pfam" id="PF23597">
    <property type="entry name" value="KIAA0319_N"/>
    <property type="match status" value="1"/>
</dbReference>
<sequence length="980" mass="108277">MMGLSSVLYTCLYFSFIFQYINCQLQLSPELQDLCPQLSQKVWIGYAPKGNKNAGRYFNADSITDLKSCVEDCCEDIQCNVVFMYNTTCYKIQCESSESCKPEARPEPKFGANARMVLVRPVTLAFPWEDLNDINKDSDDLVPAGSDIFTEKACDINGDDCGPNEVCKVNYDTTPVCECRPGYTRNLENICININASTAGEDKFTPLFSRDFFSTQTSLPNFKTKVNKLHNVGKEDVSSPSPPQKILVSVLSKQIRLPDNEVQLTASTIPADTLEKKRYNYKWTPLSQPEGSSGTVSETQGGTLKLSHLTEGLYTFKVTVSAPGEFGETEANVTVLPEKRENEPPQAIVLPPHQVVKLPNSLAVLDASSSKDDAGITKFHWELQQGPLGYQPNLSDTQTLQLKDLNKPGNYSFRMTVTDTDGATNSTVANITVSQVPDYPPEANAGSSIVLYLPKNNVTLNGSLSSDDKGIVSWEWTKSPSDSDKAVDMQNTHTPYVQLSHLEEGMYTFVLKVTDDSGQSSSSDVHVFVKPPTNKPPTANAGPNVTIALPQTWALLNGSLSSDDISIEKWNWEFVSGPRKVIFNNGNTTIANATGLTKGDYLFKLTVTDGDENSASDVMSVTVTQNKNQRPKANAGGNQTLTLPVGVLIVNGSLSNDDLGISKWQWTRELTSLAMGTIIDHSDTSPVLMVTNVVAGRYEFRLRVTDDQGEWDEDKVVIILKPDSELMNLVELTLNIDVSKLTQAQRDSVLLKLGMLLRDASQLVVRDLRPDNSGRAKLVFYVTSPSGSVPGPQVVSTLKHKLAQDSFLLQMSVVDIRTSICQNNCSGHGVCDEETRACYCESFWMPDLIRKYMGDGESNCGWSILYVTIAVLSLTLITAGAIWGLFCLFSRLCRWRHASNDKTKYALLESTEQIRPDEGKRKRFRKKSRANHAQSQVPMDKVILSDSDTDSDVLFENRHGKSNGTKSSRNGYKSDRRVKT</sequence>